<reference evidence="1" key="1">
    <citation type="submission" date="2022-10" db="EMBL/GenBank/DDBJ databases">
        <title>Genome Sequence of Xylaria curta.</title>
        <authorList>
            <person name="Buettner E."/>
        </authorList>
    </citation>
    <scope>NUCLEOTIDE SEQUENCE</scope>
    <source>
        <strain evidence="1">Babe10</strain>
    </source>
</reference>
<accession>A0ACC1NPR7</accession>
<proteinExistence type="predicted"/>
<name>A0ACC1NPR7_9PEZI</name>
<organism evidence="1 2">
    <name type="scientific">Xylaria curta</name>
    <dbReference type="NCBI Taxonomy" id="42375"/>
    <lineage>
        <taxon>Eukaryota</taxon>
        <taxon>Fungi</taxon>
        <taxon>Dikarya</taxon>
        <taxon>Ascomycota</taxon>
        <taxon>Pezizomycotina</taxon>
        <taxon>Sordariomycetes</taxon>
        <taxon>Xylariomycetidae</taxon>
        <taxon>Xylariales</taxon>
        <taxon>Xylariaceae</taxon>
        <taxon>Xylaria</taxon>
    </lineage>
</organism>
<protein>
    <submittedName>
        <fullName evidence="1">Uncharacterized protein</fullName>
    </submittedName>
</protein>
<dbReference type="Proteomes" id="UP001143856">
    <property type="component" value="Unassembled WGS sequence"/>
</dbReference>
<comment type="caution">
    <text evidence="1">The sequence shown here is derived from an EMBL/GenBank/DDBJ whole genome shotgun (WGS) entry which is preliminary data.</text>
</comment>
<dbReference type="EMBL" id="JAPDGR010001633">
    <property type="protein sequence ID" value="KAJ2980851.1"/>
    <property type="molecule type" value="Genomic_DNA"/>
</dbReference>
<sequence length="576" mass="65155">MDDTASTASFEDVVERFRDMPRIGGRGGLIIDSPPPVEIPDEDVPDVCYVLQYEEYGKGIVEVRRGPKPIDPDVRDTLDDRNKRERKKSVLEIITVVSTKLSNNIPTYDVRRNRPTYYPARHHWRHPSEDEDDMQITKSENTVMVIKSRHLINALAAVVSYYPGTSFMGDEVRIEAPYYSIIHNAEALLRYKDSQPDTHDAEYAATTSKHIDILLEFLDDTYDESYRRALKMDPTAFCTTFDPYSVGIIDAVAQVLLPSVSGSTTHRGVRAELYKLNVYSGPSGRFKPHVDTPRSSSQFGSLVVCLPVEHEGGQLKVRHKGQEMTFDWSANQDKPDHANRLQWAAFYSDCEHEVLEVTSGHRLTLTYNLYAVRGAGRLTGVSPTLNPTHLPLFQALKGILSQDPFDGQGGTLGFWCSHVYAYNHTKETPLPATLKGVDAVLWESFQALNLDPKIAPVIMMSESNRLMFSAWYNDPGLHTSPWAIRLRKTLPSTMPSEWIIGYKFGVKVDRSSPAEELDDFHKLYQRWGSYSREPVHWLTKPVESELQLIYTAYGNEASAQAEYSNCAILVNVPPYK</sequence>
<evidence type="ECO:0000313" key="2">
    <source>
        <dbReference type="Proteomes" id="UP001143856"/>
    </source>
</evidence>
<keyword evidence="2" id="KW-1185">Reference proteome</keyword>
<evidence type="ECO:0000313" key="1">
    <source>
        <dbReference type="EMBL" id="KAJ2980851.1"/>
    </source>
</evidence>
<gene>
    <name evidence="1" type="ORF">NUW58_g6836</name>
</gene>